<sequence length="451" mass="50731">MASSAVRPKRAAEEFDRTQEASSKKPRFDARNPSTLAAAAPEQDLTLEADPLSRSGVQTKRNAVNLDGYESDSDYDDQNERVKLRKLDKAQRRAIRRDAVSKEEDDDDDMFADREETVQDNADDNEELIWDGEQKKKEVKFLDEADIEGQVASSKSGGHVPSILPLGTHGKKRTGSVSESSSSGDDEMRDMLDEDDEDAAEVGAGGKKRHAPRLDAFNLRQENEEGRFDDTGNYVRNATDPDHDNDNWLEGISKKDIKKAKEAKEKREHEQKAKQAELDAVLTSDLLAALLEHLEIGESPLEAVARLDKGRKKKTTMPKWKIERLRRQGKLKEEDEDTGPDSEDTARTAAIDSITDAVNGLNSKGQGTVWDEPREMFMRQYKRETGDDWKAPAASLSSALWELLYVHSEEQHGPYDLATLKAWKEGGHLPEDNTRFRRVGDAEWCDSFEES</sequence>
<dbReference type="PROSITE" id="PS50829">
    <property type="entry name" value="GYF"/>
    <property type="match status" value="1"/>
</dbReference>
<dbReference type="GO" id="GO:0005682">
    <property type="term" value="C:U5 snRNP"/>
    <property type="evidence" value="ECO:0007669"/>
    <property type="project" value="InterPro"/>
</dbReference>
<feature type="compositionally biased region" description="Acidic residues" evidence="1">
    <location>
        <begin position="121"/>
        <end position="130"/>
    </location>
</feature>
<dbReference type="SUPFAM" id="SSF55277">
    <property type="entry name" value="GYF domain"/>
    <property type="match status" value="1"/>
</dbReference>
<feature type="compositionally biased region" description="Basic and acidic residues" evidence="1">
    <location>
        <begin position="320"/>
        <end position="333"/>
    </location>
</feature>
<proteinExistence type="predicted"/>
<feature type="compositionally biased region" description="Acidic residues" evidence="1">
    <location>
        <begin position="334"/>
        <end position="343"/>
    </location>
</feature>
<feature type="region of interest" description="Disordered" evidence="1">
    <location>
        <begin position="150"/>
        <end position="252"/>
    </location>
</feature>
<evidence type="ECO:0000256" key="1">
    <source>
        <dbReference type="SAM" id="MobiDB-lite"/>
    </source>
</evidence>
<dbReference type="InterPro" id="IPR039905">
    <property type="entry name" value="CD2BP2/Lin1"/>
</dbReference>
<accession>A0A6H0XXG1</accession>
<dbReference type="PANTHER" id="PTHR13138">
    <property type="entry name" value="PROTEIN LIN1"/>
    <property type="match status" value="1"/>
</dbReference>
<protein>
    <recommendedName>
        <fullName evidence="2">GYF domain-containing protein</fullName>
    </recommendedName>
</protein>
<keyword evidence="4" id="KW-1185">Reference proteome</keyword>
<feature type="compositionally biased region" description="Acidic residues" evidence="1">
    <location>
        <begin position="184"/>
        <end position="200"/>
    </location>
</feature>
<name>A0A6H0XXG1_9PEZI</name>
<feature type="region of interest" description="Disordered" evidence="1">
    <location>
        <begin position="315"/>
        <end position="346"/>
    </location>
</feature>
<evidence type="ECO:0000313" key="4">
    <source>
        <dbReference type="Proteomes" id="UP000503462"/>
    </source>
</evidence>
<feature type="domain" description="GYF" evidence="2">
    <location>
        <begin position="398"/>
        <end position="451"/>
    </location>
</feature>
<dbReference type="InterPro" id="IPR003169">
    <property type="entry name" value="GYF"/>
</dbReference>
<feature type="compositionally biased region" description="Basic and acidic residues" evidence="1">
    <location>
        <begin position="10"/>
        <end position="30"/>
    </location>
</feature>
<dbReference type="PANTHER" id="PTHR13138:SF3">
    <property type="entry name" value="CD2 ANTIGEN CYTOPLASMIC TAIL-BINDING PROTEIN 2"/>
    <property type="match status" value="1"/>
</dbReference>
<dbReference type="AlphaFoldDB" id="A0A6H0XXG1"/>
<reference evidence="3 4" key="1">
    <citation type="journal article" date="2016" name="Sci. Rep.">
        <title>Peltaster fructicola genome reveals evolution from an invasive phytopathogen to an ectophytic parasite.</title>
        <authorList>
            <person name="Xu C."/>
            <person name="Chen H."/>
            <person name="Gleason M.L."/>
            <person name="Xu J.R."/>
            <person name="Liu H."/>
            <person name="Zhang R."/>
            <person name="Sun G."/>
        </authorList>
    </citation>
    <scope>NUCLEOTIDE SEQUENCE [LARGE SCALE GENOMIC DNA]</scope>
    <source>
        <strain evidence="3 4">LNHT1506</strain>
    </source>
</reference>
<feature type="compositionally biased region" description="Basic and acidic residues" evidence="1">
    <location>
        <begin position="78"/>
        <end position="102"/>
    </location>
</feature>
<gene>
    <name evidence="3" type="ORF">AMS68_004960</name>
</gene>
<feature type="compositionally biased region" description="Basic and acidic residues" evidence="1">
    <location>
        <begin position="239"/>
        <end position="252"/>
    </location>
</feature>
<feature type="region of interest" description="Disordered" evidence="1">
    <location>
        <begin position="1"/>
        <end position="132"/>
    </location>
</feature>
<organism evidence="3 4">
    <name type="scientific">Peltaster fructicola</name>
    <dbReference type="NCBI Taxonomy" id="286661"/>
    <lineage>
        <taxon>Eukaryota</taxon>
        <taxon>Fungi</taxon>
        <taxon>Dikarya</taxon>
        <taxon>Ascomycota</taxon>
        <taxon>Pezizomycotina</taxon>
        <taxon>Dothideomycetes</taxon>
        <taxon>Dothideomycetes incertae sedis</taxon>
        <taxon>Peltaster</taxon>
    </lineage>
</organism>
<dbReference type="OrthoDB" id="331341at2759"/>
<feature type="compositionally biased region" description="Basic and acidic residues" evidence="1">
    <location>
        <begin position="221"/>
        <end position="230"/>
    </location>
</feature>
<dbReference type="InterPro" id="IPR035445">
    <property type="entry name" value="GYF-like_dom_sf"/>
</dbReference>
<dbReference type="Proteomes" id="UP000503462">
    <property type="component" value="Chromosome 3"/>
</dbReference>
<evidence type="ECO:0000259" key="2">
    <source>
        <dbReference type="PROSITE" id="PS50829"/>
    </source>
</evidence>
<evidence type="ECO:0000313" key="3">
    <source>
        <dbReference type="EMBL" id="QIW99442.1"/>
    </source>
</evidence>
<dbReference type="EMBL" id="CP051141">
    <property type="protein sequence ID" value="QIW99442.1"/>
    <property type="molecule type" value="Genomic_DNA"/>
</dbReference>